<dbReference type="Gene3D" id="3.10.310.50">
    <property type="match status" value="1"/>
</dbReference>
<dbReference type="Proteomes" id="UP000188836">
    <property type="component" value="Unassembled WGS sequence"/>
</dbReference>
<evidence type="ECO:0000259" key="3">
    <source>
        <dbReference type="Pfam" id="PF04536"/>
    </source>
</evidence>
<keyword evidence="5" id="KW-1185">Reference proteome</keyword>
<feature type="coiled-coil region" evidence="1">
    <location>
        <begin position="498"/>
        <end position="572"/>
    </location>
</feature>
<keyword evidence="2" id="KW-0812">Transmembrane</keyword>
<protein>
    <recommendedName>
        <fullName evidence="3">TPM domain-containing protein</fullName>
    </recommendedName>
</protein>
<keyword evidence="2" id="KW-0472">Membrane</keyword>
<dbReference type="EMBL" id="MUMY01000008">
    <property type="protein sequence ID" value="ONM48732.1"/>
    <property type="molecule type" value="Genomic_DNA"/>
</dbReference>
<feature type="domain" description="TPM" evidence="3">
    <location>
        <begin position="43"/>
        <end position="160"/>
    </location>
</feature>
<feature type="transmembrane region" description="Helical" evidence="2">
    <location>
        <begin position="167"/>
        <end position="189"/>
    </location>
</feature>
<dbReference type="CDD" id="cd12087">
    <property type="entry name" value="TM_EGFR-like"/>
    <property type="match status" value="1"/>
</dbReference>
<dbReference type="OrthoDB" id="5105562at2"/>
<keyword evidence="1" id="KW-0175">Coiled coil</keyword>
<evidence type="ECO:0000313" key="4">
    <source>
        <dbReference type="EMBL" id="ONM48732.1"/>
    </source>
</evidence>
<reference evidence="4 5" key="1">
    <citation type="journal article" date="2016" name="Antonie Van Leeuwenhoek">
        <title>Nocardia donostiensis sp. nov., isolated from human respiratory specimens.</title>
        <authorList>
            <person name="Ercibengoa M."/>
            <person name="Bell M."/>
            <person name="Marimon J.M."/>
            <person name="Humrighouse B."/>
            <person name="Klenk H.P."/>
            <person name="Potter G."/>
            <person name="Perez-Trallero E."/>
        </authorList>
    </citation>
    <scope>NUCLEOTIDE SEQUENCE [LARGE SCALE GENOMIC DNA]</scope>
    <source>
        <strain evidence="4 5">X1655</strain>
    </source>
</reference>
<dbReference type="InterPro" id="IPR007621">
    <property type="entry name" value="TPM_dom"/>
</dbReference>
<dbReference type="Pfam" id="PF04536">
    <property type="entry name" value="TPM_phosphatase"/>
    <property type="match status" value="1"/>
</dbReference>
<comment type="caution">
    <text evidence="4">The sequence shown here is derived from an EMBL/GenBank/DDBJ whole genome shotgun (WGS) entry which is preliminary data.</text>
</comment>
<dbReference type="STRING" id="1538463.B0T36_03740"/>
<evidence type="ECO:0000313" key="5">
    <source>
        <dbReference type="Proteomes" id="UP000188836"/>
    </source>
</evidence>
<proteinExistence type="predicted"/>
<dbReference type="RefSeq" id="WP_077116644.1">
    <property type="nucleotide sequence ID" value="NZ_LOKT01000002.1"/>
</dbReference>
<keyword evidence="2" id="KW-1133">Transmembrane helix</keyword>
<gene>
    <name evidence="4" type="ORF">B0T46_11060</name>
</gene>
<evidence type="ECO:0000256" key="2">
    <source>
        <dbReference type="SAM" id="Phobius"/>
    </source>
</evidence>
<dbReference type="AlphaFoldDB" id="A0A1V2TGT9"/>
<name>A0A1V2TGT9_9NOCA</name>
<sequence>MALPLRFFRWSARFGLGVLFAGTVLMSVGGAGAEPPARMDTYVVDSSGEVGRPELQRVRSAVDELYAEHQVRLWVYYVRDFDGMTPQQWAASTAARSGFGNRDLLLAVATRDRAYAMDGELPQGVSEAELDSVLTGYVEPQLRANRWAEAGVAAADGIGAAVTGGGISVVAVLIIGGVIVLVVAGLLVFSRKRQRKRGAAELKRARSIDPTDSRTLAGFSLDTLDTLSREMLVDIDNAVHTSGEELELATGEFGDIAVTPFRRALARAKAATARAFAIRQQLDDDVPETPPEQRAMLLDLISTVGRAEHELDDQVAAFDAMRDLLINAGDRLDALTRGLVEVTGRVPAAEAELARLNATHPAHTLASISDNITMARERVAFAEQNIDTGREALRRPVGEQGAAVPAIRSAEAAVGQANALLDAVLNAAANIEQARTGLPAALAELRTDLAAADELSAHGGPELASAAATARAVLDSATESTPDPLAVFHDAVAADAELDRALEKAANRKLAAEDLRRRLDQALLDAGARVRAATDFISTRRGGIDAAARTRLSEAQRHLDEAQRRRDSAPEQALPYARAAADLAGRALQEAQSSVRQWETMQGPSGFGSTGAVLGGILIGEMLRGAGRGGFGGGFGGGMSGGFGPASFGGSAGSRRVSRGGRF</sequence>
<accession>A0A1V2TGT9</accession>
<evidence type="ECO:0000256" key="1">
    <source>
        <dbReference type="SAM" id="Coils"/>
    </source>
</evidence>
<organism evidence="4 5">
    <name type="scientific">Nocardia donostiensis</name>
    <dbReference type="NCBI Taxonomy" id="1538463"/>
    <lineage>
        <taxon>Bacteria</taxon>
        <taxon>Bacillati</taxon>
        <taxon>Actinomycetota</taxon>
        <taxon>Actinomycetes</taxon>
        <taxon>Mycobacteriales</taxon>
        <taxon>Nocardiaceae</taxon>
        <taxon>Nocardia</taxon>
    </lineage>
</organism>